<dbReference type="InterPro" id="IPR036291">
    <property type="entry name" value="NAD(P)-bd_dom_sf"/>
</dbReference>
<dbReference type="PANTHER" id="PTHR44013:SF1">
    <property type="entry name" value="ZINC-TYPE ALCOHOL DEHYDROGENASE-LIKE PROTEIN C16A3.02C"/>
    <property type="match status" value="1"/>
</dbReference>
<dbReference type="PANTHER" id="PTHR44013">
    <property type="entry name" value="ZINC-TYPE ALCOHOL DEHYDROGENASE-LIKE PROTEIN C16A3.02C"/>
    <property type="match status" value="1"/>
</dbReference>
<dbReference type="EC" id="1.-.-.-" evidence="2"/>
<dbReference type="InterPro" id="IPR013154">
    <property type="entry name" value="ADH-like_N"/>
</dbReference>
<dbReference type="CDD" id="cd05289">
    <property type="entry name" value="MDR_like_2"/>
    <property type="match status" value="1"/>
</dbReference>
<sequence>MKAIVIDQYGGKDQLKERDIPKPAPKENQVIVKLHATSINPIDWKLREGYLRGMLPFEFPIILGWDAAGIIDEVGSNVHIFKAGDRVFARPETTNKGTYAEYTAVDSHLLAKIPDHISFEEAACVPLTGLTAWQCLFDFGQVKQGDKVLIHAGSGGVGTFAIQFAKNAGAYVATTAGTQNVEFLKSLGADEVIDYKKADFETILHDYDFVLDSLGGEIQEKSFSVLKNGGKMASIVSEPDKDKAGAKNIKSGLVWLIPNGEQLGRIAELLSQEKIKVIIGHRFPLTDEGIKEAHALSETHHAKGKIVINIG</sequence>
<reference evidence="2 3" key="1">
    <citation type="submission" date="2024-11" db="EMBL/GenBank/DDBJ databases">
        <authorList>
            <person name="Lucas J.A."/>
        </authorList>
    </citation>
    <scope>NUCLEOTIDE SEQUENCE [LARGE SCALE GENOMIC DNA]</scope>
    <source>
        <strain evidence="2 3">Z 5.4</strain>
    </source>
</reference>
<dbReference type="InterPro" id="IPR011032">
    <property type="entry name" value="GroES-like_sf"/>
</dbReference>
<dbReference type="Proteomes" id="UP001623041">
    <property type="component" value="Unassembled WGS sequence"/>
</dbReference>
<evidence type="ECO:0000259" key="1">
    <source>
        <dbReference type="SMART" id="SM00829"/>
    </source>
</evidence>
<keyword evidence="2" id="KW-0560">Oxidoreductase</keyword>
<dbReference type="InterPro" id="IPR052733">
    <property type="entry name" value="Chloroplast_QOR"/>
</dbReference>
<dbReference type="SUPFAM" id="SSF51735">
    <property type="entry name" value="NAD(P)-binding Rossmann-fold domains"/>
    <property type="match status" value="1"/>
</dbReference>
<evidence type="ECO:0000313" key="2">
    <source>
        <dbReference type="EMBL" id="MFK9095082.1"/>
    </source>
</evidence>
<gene>
    <name evidence="2" type="ORF">ACJEBI_26945</name>
</gene>
<dbReference type="GO" id="GO:0016491">
    <property type="term" value="F:oxidoreductase activity"/>
    <property type="evidence" value="ECO:0007669"/>
    <property type="project" value="UniProtKB-KW"/>
</dbReference>
<keyword evidence="3" id="KW-1185">Reference proteome</keyword>
<dbReference type="Gene3D" id="3.40.50.720">
    <property type="entry name" value="NAD(P)-binding Rossmann-like Domain"/>
    <property type="match status" value="1"/>
</dbReference>
<dbReference type="Pfam" id="PF13602">
    <property type="entry name" value="ADH_zinc_N_2"/>
    <property type="match status" value="1"/>
</dbReference>
<evidence type="ECO:0000313" key="3">
    <source>
        <dbReference type="Proteomes" id="UP001623041"/>
    </source>
</evidence>
<dbReference type="InterPro" id="IPR020843">
    <property type="entry name" value="ER"/>
</dbReference>
<name>A0ABW8RRB5_9BACI</name>
<accession>A0ABW8RRB5</accession>
<dbReference type="Gene3D" id="3.90.180.10">
    <property type="entry name" value="Medium-chain alcohol dehydrogenases, catalytic domain"/>
    <property type="match status" value="1"/>
</dbReference>
<feature type="domain" description="Enoyl reductase (ER)" evidence="1">
    <location>
        <begin position="10"/>
        <end position="308"/>
    </location>
</feature>
<dbReference type="RefSeq" id="WP_406583491.1">
    <property type="nucleotide sequence ID" value="NZ_JBJHQH010000033.1"/>
</dbReference>
<dbReference type="PROSITE" id="PS01162">
    <property type="entry name" value="QOR_ZETA_CRYSTAL"/>
    <property type="match status" value="1"/>
</dbReference>
<proteinExistence type="predicted"/>
<dbReference type="Pfam" id="PF08240">
    <property type="entry name" value="ADH_N"/>
    <property type="match status" value="1"/>
</dbReference>
<dbReference type="InterPro" id="IPR002364">
    <property type="entry name" value="Quin_OxRdtase/zeta-crystal_CS"/>
</dbReference>
<organism evidence="2 3">
    <name type="scientific">Bacillus salipaludis</name>
    <dbReference type="NCBI Taxonomy" id="2547811"/>
    <lineage>
        <taxon>Bacteria</taxon>
        <taxon>Bacillati</taxon>
        <taxon>Bacillota</taxon>
        <taxon>Bacilli</taxon>
        <taxon>Bacillales</taxon>
        <taxon>Bacillaceae</taxon>
        <taxon>Bacillus</taxon>
    </lineage>
</organism>
<dbReference type="SMART" id="SM00829">
    <property type="entry name" value="PKS_ER"/>
    <property type="match status" value="1"/>
</dbReference>
<dbReference type="SUPFAM" id="SSF50129">
    <property type="entry name" value="GroES-like"/>
    <property type="match status" value="1"/>
</dbReference>
<dbReference type="EMBL" id="JBJHQH010000033">
    <property type="protein sequence ID" value="MFK9095082.1"/>
    <property type="molecule type" value="Genomic_DNA"/>
</dbReference>
<protein>
    <submittedName>
        <fullName evidence="2">NADP-dependent oxidoreductase</fullName>
        <ecNumber evidence="2">1.-.-.-</ecNumber>
    </submittedName>
</protein>
<comment type="caution">
    <text evidence="2">The sequence shown here is derived from an EMBL/GenBank/DDBJ whole genome shotgun (WGS) entry which is preliminary data.</text>
</comment>